<evidence type="ECO:0000313" key="1">
    <source>
        <dbReference type="Proteomes" id="UP000046393"/>
    </source>
</evidence>
<organism evidence="1 2">
    <name type="scientific">Syphacia muris</name>
    <dbReference type="NCBI Taxonomy" id="451379"/>
    <lineage>
        <taxon>Eukaryota</taxon>
        <taxon>Metazoa</taxon>
        <taxon>Ecdysozoa</taxon>
        <taxon>Nematoda</taxon>
        <taxon>Chromadorea</taxon>
        <taxon>Rhabditida</taxon>
        <taxon>Spirurina</taxon>
        <taxon>Oxyuridomorpha</taxon>
        <taxon>Oxyuroidea</taxon>
        <taxon>Oxyuridae</taxon>
        <taxon>Syphacia</taxon>
    </lineage>
</organism>
<proteinExistence type="predicted"/>
<name>A0A0N5AVJ2_9BILA</name>
<dbReference type="AlphaFoldDB" id="A0A0N5AVJ2"/>
<dbReference type="WBParaSite" id="SMUV_0000891301-mRNA-1">
    <property type="protein sequence ID" value="SMUV_0000891301-mRNA-1"/>
    <property type="gene ID" value="SMUV_0000891301"/>
</dbReference>
<accession>A0A0N5AVJ2</accession>
<reference evidence="2" key="1">
    <citation type="submission" date="2017-02" db="UniProtKB">
        <authorList>
            <consortium name="WormBaseParasite"/>
        </authorList>
    </citation>
    <scope>IDENTIFICATION</scope>
</reference>
<dbReference type="Proteomes" id="UP000046393">
    <property type="component" value="Unplaced"/>
</dbReference>
<protein>
    <submittedName>
        <fullName evidence="2">Apple domain-containing protein</fullName>
    </submittedName>
</protein>
<keyword evidence="1" id="KW-1185">Reference proteome</keyword>
<sequence>MYERNISAQCHPQLTFSARVKDLPYFSSIVKEEKVWKNRKCCGEYTSSYRIYAPNECKEICNAECVGYAVTKKSSEYYCTVFETLTGVKIDDASECHYFPYKDNKSLVFEGSGEDIPDGTVNGECFWPDD</sequence>
<evidence type="ECO:0000313" key="2">
    <source>
        <dbReference type="WBParaSite" id="SMUV_0000891301-mRNA-1"/>
    </source>
</evidence>